<reference evidence="3 4" key="1">
    <citation type="submission" date="2020-02" db="EMBL/GenBank/DDBJ databases">
        <title>Bird 10,000 Genomes (B10K) Project - Family phase.</title>
        <authorList>
            <person name="Zhang G."/>
        </authorList>
    </citation>
    <scope>NUCLEOTIDE SEQUENCE [LARGE SCALE GENOMIC DNA]</scope>
    <source>
        <strain evidence="3">B10K-DU-006-06</strain>
    </source>
</reference>
<dbReference type="AlphaFoldDB" id="A0A7L4FRK7"/>
<comment type="caution">
    <text evidence="1">Lacks conserved residue(s) required for the propagation of feature annotation.</text>
</comment>
<feature type="non-terminal residue" evidence="3">
    <location>
        <position position="94"/>
    </location>
</feature>
<evidence type="ECO:0000259" key="2">
    <source>
        <dbReference type="PROSITE" id="PS50095"/>
    </source>
</evidence>
<dbReference type="OrthoDB" id="407298at2759"/>
<keyword evidence="4" id="KW-1185">Reference proteome</keyword>
<feature type="non-terminal residue" evidence="3">
    <location>
        <position position="1"/>
    </location>
</feature>
<comment type="caution">
    <text evidence="3">The sequence shown here is derived from an EMBL/GenBank/DDBJ whole genome shotgun (WGS) entry which is preliminary data.</text>
</comment>
<sequence>AVSYRVRVRTGSHPLAGTTDSIAVTLVGTRGTSPRTPLERLGPDFACGAVRGEFRVPSPRALGRLLLVRLHKSPFGGLPESSWFLETLRVWPEG</sequence>
<dbReference type="PROSITE" id="PS50095">
    <property type="entry name" value="PLAT"/>
    <property type="match status" value="1"/>
</dbReference>
<evidence type="ECO:0000313" key="3">
    <source>
        <dbReference type="EMBL" id="NXW89550.1"/>
    </source>
</evidence>
<dbReference type="InterPro" id="IPR001024">
    <property type="entry name" value="PLAT/LH2_dom"/>
</dbReference>
<gene>
    <name evidence="3" type="primary">Alox12b</name>
    <name evidence="3" type="ORF">ALOBEC_R15576</name>
</gene>
<name>A0A7L4FRK7_9COLU</name>
<accession>A0A7L4FRK7</accession>
<dbReference type="Proteomes" id="UP000541332">
    <property type="component" value="Unassembled WGS sequence"/>
</dbReference>
<dbReference type="Gene3D" id="2.60.60.20">
    <property type="entry name" value="PLAT/LH2 domain"/>
    <property type="match status" value="1"/>
</dbReference>
<feature type="domain" description="PLAT" evidence="2">
    <location>
        <begin position="2"/>
        <end position="94"/>
    </location>
</feature>
<dbReference type="InterPro" id="IPR036392">
    <property type="entry name" value="PLAT/LH2_dom_sf"/>
</dbReference>
<dbReference type="Pfam" id="PF01477">
    <property type="entry name" value="PLAT"/>
    <property type="match status" value="1"/>
</dbReference>
<evidence type="ECO:0000256" key="1">
    <source>
        <dbReference type="PROSITE-ProRule" id="PRU00152"/>
    </source>
</evidence>
<evidence type="ECO:0000313" key="4">
    <source>
        <dbReference type="Proteomes" id="UP000541332"/>
    </source>
</evidence>
<proteinExistence type="predicted"/>
<organism evidence="3 4">
    <name type="scientific">Pampusana beccarii</name>
    <name type="common">Western bronze ground-dove</name>
    <dbReference type="NCBI Taxonomy" id="2953425"/>
    <lineage>
        <taxon>Eukaryota</taxon>
        <taxon>Metazoa</taxon>
        <taxon>Chordata</taxon>
        <taxon>Craniata</taxon>
        <taxon>Vertebrata</taxon>
        <taxon>Euteleostomi</taxon>
        <taxon>Archelosauria</taxon>
        <taxon>Archosauria</taxon>
        <taxon>Dinosauria</taxon>
        <taxon>Saurischia</taxon>
        <taxon>Theropoda</taxon>
        <taxon>Coelurosauria</taxon>
        <taxon>Aves</taxon>
        <taxon>Neognathae</taxon>
        <taxon>Neoaves</taxon>
        <taxon>Columbimorphae</taxon>
        <taxon>Columbiformes</taxon>
        <taxon>Columbidae</taxon>
        <taxon>Pampusana</taxon>
    </lineage>
</organism>
<dbReference type="EMBL" id="VWYH01006625">
    <property type="protein sequence ID" value="NXW89550.1"/>
    <property type="molecule type" value="Genomic_DNA"/>
</dbReference>
<dbReference type="SUPFAM" id="SSF49723">
    <property type="entry name" value="Lipase/lipooxygenase domain (PLAT/LH2 domain)"/>
    <property type="match status" value="1"/>
</dbReference>
<protein>
    <submittedName>
        <fullName evidence="3">LX12B protein</fullName>
    </submittedName>
</protein>